<evidence type="ECO:0000256" key="4">
    <source>
        <dbReference type="ARBA" id="ARBA00023125"/>
    </source>
</evidence>
<dbReference type="InterPro" id="IPR000524">
    <property type="entry name" value="Tscrpt_reg_HTH_GntR"/>
</dbReference>
<keyword evidence="3" id="KW-0805">Transcription regulation</keyword>
<dbReference type="Proteomes" id="UP000601768">
    <property type="component" value="Unassembled WGS sequence"/>
</dbReference>
<evidence type="ECO:0000313" key="8">
    <source>
        <dbReference type="Proteomes" id="UP000601768"/>
    </source>
</evidence>
<reference evidence="7" key="2">
    <citation type="submission" date="2020-08" db="EMBL/GenBank/DDBJ databases">
        <authorList>
            <person name="Lai Q."/>
        </authorList>
    </citation>
    <scope>NUCLEOTIDE SEQUENCE</scope>
    <source>
        <strain evidence="7">S27-2</strain>
    </source>
</reference>
<feature type="domain" description="HTH gntR-type" evidence="6">
    <location>
        <begin position="12"/>
        <end position="80"/>
    </location>
</feature>
<dbReference type="GO" id="GO:0003677">
    <property type="term" value="F:DNA binding"/>
    <property type="evidence" value="ECO:0007669"/>
    <property type="project" value="UniProtKB-KW"/>
</dbReference>
<dbReference type="SMART" id="SM00345">
    <property type="entry name" value="HTH_GNTR"/>
    <property type="match status" value="1"/>
</dbReference>
<keyword evidence="7" id="KW-0032">Aminotransferase</keyword>
<dbReference type="InterPro" id="IPR015424">
    <property type="entry name" value="PyrdxlP-dep_Trfase"/>
</dbReference>
<proteinExistence type="inferred from homology"/>
<sequence>MWNADLSRSKSVHLYQQVVDCLAMDIANQILQTGQRLPTVRVLAQALDVTPGTINKAFDVAEKQGLIEKRQGRGTFVRSQIRLKTAPSTMLTGQLQGCNFTINAPMPLDFDHLINPHLRELAQSSLAPHWSNHTATNGIESHLDAISSWVAQRGVDVSINHLLLVSGAQQGILSCLMLLLNQGDNLMVQECTYPGIKSAASLLGINLRPVKMDEQGLDLAHFEQLCQQNTARILFVMPTAHNPTGRTMDMAHRKKLVAIAKRHQIILIEDDLYLHQQTPPSLQSMLPEQTFYISGFSKCILLGLRVGMVIAPELWRDELLKVIQVQNWMVSPLLTALLERLIDTGVVEQIEQIRKQRNSQRINTAKSILGKLKLEADPVNLHIWLKHPTNVSSADLLLTLQQKGVDVIAGSFFHANNQSVPSLRLCLGNVSDEELQRGLKCIADTLYRNHLPSMMF</sequence>
<dbReference type="Gene3D" id="1.10.10.10">
    <property type="entry name" value="Winged helix-like DNA-binding domain superfamily/Winged helix DNA-binding domain"/>
    <property type="match status" value="1"/>
</dbReference>
<dbReference type="InterPro" id="IPR036390">
    <property type="entry name" value="WH_DNA-bd_sf"/>
</dbReference>
<comment type="caution">
    <text evidence="7">The sequence shown here is derived from an EMBL/GenBank/DDBJ whole genome shotgun (WGS) entry which is preliminary data.</text>
</comment>
<reference evidence="7" key="1">
    <citation type="journal article" date="2018" name="Int. J. Syst. Evol. Microbiol.">
        <title>Neptunicella marina gen. nov., sp. nov., isolated from surface seawater.</title>
        <authorList>
            <person name="Liu X."/>
            <person name="Lai Q."/>
            <person name="Du Y."/>
            <person name="Zhang X."/>
            <person name="Liu Z."/>
            <person name="Sun F."/>
            <person name="Shao Z."/>
        </authorList>
    </citation>
    <scope>NUCLEOTIDE SEQUENCE</scope>
    <source>
        <strain evidence="7">S27-2</strain>
    </source>
</reference>
<dbReference type="PANTHER" id="PTHR46577">
    <property type="entry name" value="HTH-TYPE TRANSCRIPTIONAL REGULATORY PROTEIN GABR"/>
    <property type="match status" value="1"/>
</dbReference>
<keyword evidence="4" id="KW-0238">DNA-binding</keyword>
<keyword evidence="8" id="KW-1185">Reference proteome</keyword>
<dbReference type="EMBL" id="JACNEP010000003">
    <property type="protein sequence ID" value="MBC3765309.1"/>
    <property type="molecule type" value="Genomic_DNA"/>
</dbReference>
<dbReference type="GO" id="GO:0003700">
    <property type="term" value="F:DNA-binding transcription factor activity"/>
    <property type="evidence" value="ECO:0007669"/>
    <property type="project" value="InterPro"/>
</dbReference>
<dbReference type="InterPro" id="IPR015422">
    <property type="entry name" value="PyrdxlP-dep_Trfase_small"/>
</dbReference>
<name>A0A8J6LWS8_9ALTE</name>
<dbReference type="GO" id="GO:0030170">
    <property type="term" value="F:pyridoxal phosphate binding"/>
    <property type="evidence" value="ECO:0007669"/>
    <property type="project" value="InterPro"/>
</dbReference>
<dbReference type="RefSeq" id="WP_186505782.1">
    <property type="nucleotide sequence ID" value="NZ_JACNEP010000003.1"/>
</dbReference>
<dbReference type="InterPro" id="IPR051446">
    <property type="entry name" value="HTH_trans_reg/aminotransferase"/>
</dbReference>
<dbReference type="InterPro" id="IPR004839">
    <property type="entry name" value="Aminotransferase_I/II_large"/>
</dbReference>
<dbReference type="Gene3D" id="3.90.1150.10">
    <property type="entry name" value="Aspartate Aminotransferase, domain 1"/>
    <property type="match status" value="1"/>
</dbReference>
<dbReference type="CDD" id="cd07377">
    <property type="entry name" value="WHTH_GntR"/>
    <property type="match status" value="1"/>
</dbReference>
<dbReference type="Gene3D" id="3.40.640.10">
    <property type="entry name" value="Type I PLP-dependent aspartate aminotransferase-like (Major domain)"/>
    <property type="match status" value="1"/>
</dbReference>
<dbReference type="SUPFAM" id="SSF46785">
    <property type="entry name" value="Winged helix' DNA-binding domain"/>
    <property type="match status" value="1"/>
</dbReference>
<dbReference type="InterPro" id="IPR015421">
    <property type="entry name" value="PyrdxlP-dep_Trfase_major"/>
</dbReference>
<dbReference type="SUPFAM" id="SSF53383">
    <property type="entry name" value="PLP-dependent transferases"/>
    <property type="match status" value="1"/>
</dbReference>
<evidence type="ECO:0000256" key="1">
    <source>
        <dbReference type="ARBA" id="ARBA00005384"/>
    </source>
</evidence>
<evidence type="ECO:0000256" key="5">
    <source>
        <dbReference type="ARBA" id="ARBA00023163"/>
    </source>
</evidence>
<evidence type="ECO:0000259" key="6">
    <source>
        <dbReference type="PROSITE" id="PS50949"/>
    </source>
</evidence>
<evidence type="ECO:0000313" key="7">
    <source>
        <dbReference type="EMBL" id="MBC3765309.1"/>
    </source>
</evidence>
<dbReference type="InterPro" id="IPR036388">
    <property type="entry name" value="WH-like_DNA-bd_sf"/>
</dbReference>
<keyword evidence="7" id="KW-0808">Transferase</keyword>
<keyword evidence="2" id="KW-0663">Pyridoxal phosphate</keyword>
<evidence type="ECO:0000256" key="2">
    <source>
        <dbReference type="ARBA" id="ARBA00022898"/>
    </source>
</evidence>
<dbReference type="Pfam" id="PF00155">
    <property type="entry name" value="Aminotran_1_2"/>
    <property type="match status" value="1"/>
</dbReference>
<evidence type="ECO:0000256" key="3">
    <source>
        <dbReference type="ARBA" id="ARBA00023015"/>
    </source>
</evidence>
<gene>
    <name evidence="7" type="ORF">H8B19_05440</name>
</gene>
<keyword evidence="5" id="KW-0804">Transcription</keyword>
<dbReference type="PANTHER" id="PTHR46577:SF1">
    <property type="entry name" value="HTH-TYPE TRANSCRIPTIONAL REGULATORY PROTEIN GABR"/>
    <property type="match status" value="1"/>
</dbReference>
<organism evidence="7 8">
    <name type="scientific">Neptunicella marina</name>
    <dbReference type="NCBI Taxonomy" id="2125989"/>
    <lineage>
        <taxon>Bacteria</taxon>
        <taxon>Pseudomonadati</taxon>
        <taxon>Pseudomonadota</taxon>
        <taxon>Gammaproteobacteria</taxon>
        <taxon>Alteromonadales</taxon>
        <taxon>Alteromonadaceae</taxon>
        <taxon>Neptunicella</taxon>
    </lineage>
</organism>
<dbReference type="PROSITE" id="PS50949">
    <property type="entry name" value="HTH_GNTR"/>
    <property type="match status" value="1"/>
</dbReference>
<dbReference type="GO" id="GO:0008483">
    <property type="term" value="F:transaminase activity"/>
    <property type="evidence" value="ECO:0007669"/>
    <property type="project" value="UniProtKB-KW"/>
</dbReference>
<dbReference type="AlphaFoldDB" id="A0A8J6LWS8"/>
<comment type="similarity">
    <text evidence="1">In the C-terminal section; belongs to the class-I pyridoxal-phosphate-dependent aminotransferase family.</text>
</comment>
<protein>
    <submittedName>
        <fullName evidence="7">PLP-dependent aminotransferase family protein</fullName>
    </submittedName>
</protein>
<dbReference type="Pfam" id="PF00392">
    <property type="entry name" value="GntR"/>
    <property type="match status" value="1"/>
</dbReference>
<dbReference type="CDD" id="cd00609">
    <property type="entry name" value="AAT_like"/>
    <property type="match status" value="1"/>
</dbReference>
<accession>A0A8J6LWS8</accession>